<reference evidence="1" key="1">
    <citation type="journal article" date="2015" name="Nature">
        <title>Complex archaea that bridge the gap between prokaryotes and eukaryotes.</title>
        <authorList>
            <person name="Spang A."/>
            <person name="Saw J.H."/>
            <person name="Jorgensen S.L."/>
            <person name="Zaremba-Niedzwiedzka K."/>
            <person name="Martijn J."/>
            <person name="Lind A.E."/>
            <person name="van Eijk R."/>
            <person name="Schleper C."/>
            <person name="Guy L."/>
            <person name="Ettema T.J."/>
        </authorList>
    </citation>
    <scope>NUCLEOTIDE SEQUENCE</scope>
</reference>
<gene>
    <name evidence="1" type="ORF">LCGC14_2274440</name>
</gene>
<dbReference type="AlphaFoldDB" id="A0A0F9CW69"/>
<protein>
    <submittedName>
        <fullName evidence="1">Uncharacterized protein</fullName>
    </submittedName>
</protein>
<comment type="caution">
    <text evidence="1">The sequence shown here is derived from an EMBL/GenBank/DDBJ whole genome shotgun (WGS) entry which is preliminary data.</text>
</comment>
<dbReference type="EMBL" id="LAZR01031512">
    <property type="protein sequence ID" value="KKL53539.1"/>
    <property type="molecule type" value="Genomic_DNA"/>
</dbReference>
<sequence length="74" mass="8005">MPNPSGDKPAPRERVAAILVTAPLDWLTNDGEGSEEAGWVELAGQLERHLRHFNHGGSAAGVPSLSFIEWTEDL</sequence>
<name>A0A0F9CW69_9ZZZZ</name>
<organism evidence="1">
    <name type="scientific">marine sediment metagenome</name>
    <dbReference type="NCBI Taxonomy" id="412755"/>
    <lineage>
        <taxon>unclassified sequences</taxon>
        <taxon>metagenomes</taxon>
        <taxon>ecological metagenomes</taxon>
    </lineage>
</organism>
<evidence type="ECO:0000313" key="1">
    <source>
        <dbReference type="EMBL" id="KKL53539.1"/>
    </source>
</evidence>
<proteinExistence type="predicted"/>
<accession>A0A0F9CW69</accession>